<dbReference type="Proteomes" id="UP000828390">
    <property type="component" value="Unassembled WGS sequence"/>
</dbReference>
<accession>A0A9D4N8T8</accession>
<name>A0A9D4N8T8_DREPO</name>
<keyword evidence="2" id="KW-1185">Reference proteome</keyword>
<reference evidence="1" key="2">
    <citation type="submission" date="2020-11" db="EMBL/GenBank/DDBJ databases">
        <authorList>
            <person name="McCartney M.A."/>
            <person name="Auch B."/>
            <person name="Kono T."/>
            <person name="Mallez S."/>
            <person name="Becker A."/>
            <person name="Gohl D.M."/>
            <person name="Silverstein K.A.T."/>
            <person name="Koren S."/>
            <person name="Bechman K.B."/>
            <person name="Herman A."/>
            <person name="Abrahante J.E."/>
            <person name="Garbe J."/>
        </authorList>
    </citation>
    <scope>NUCLEOTIDE SEQUENCE</scope>
    <source>
        <strain evidence="1">Duluth1</strain>
        <tissue evidence="1">Whole animal</tissue>
    </source>
</reference>
<sequence length="60" mass="6725">MSWSLLQVSSWCGRPFETVTDCLGLSYRCSDDLGTVAYCLGVTWHVVVCRQSVKRRAVVV</sequence>
<proteinExistence type="predicted"/>
<evidence type="ECO:0000313" key="2">
    <source>
        <dbReference type="Proteomes" id="UP000828390"/>
    </source>
</evidence>
<dbReference type="EMBL" id="JAIWYP010000001">
    <property type="protein sequence ID" value="KAH3891873.1"/>
    <property type="molecule type" value="Genomic_DNA"/>
</dbReference>
<dbReference type="AlphaFoldDB" id="A0A9D4N8T8"/>
<gene>
    <name evidence="1" type="ORF">DPMN_015983</name>
</gene>
<comment type="caution">
    <text evidence="1">The sequence shown here is derived from an EMBL/GenBank/DDBJ whole genome shotgun (WGS) entry which is preliminary data.</text>
</comment>
<organism evidence="1 2">
    <name type="scientific">Dreissena polymorpha</name>
    <name type="common">Zebra mussel</name>
    <name type="synonym">Mytilus polymorpha</name>
    <dbReference type="NCBI Taxonomy" id="45954"/>
    <lineage>
        <taxon>Eukaryota</taxon>
        <taxon>Metazoa</taxon>
        <taxon>Spiralia</taxon>
        <taxon>Lophotrochozoa</taxon>
        <taxon>Mollusca</taxon>
        <taxon>Bivalvia</taxon>
        <taxon>Autobranchia</taxon>
        <taxon>Heteroconchia</taxon>
        <taxon>Euheterodonta</taxon>
        <taxon>Imparidentia</taxon>
        <taxon>Neoheterodontei</taxon>
        <taxon>Myida</taxon>
        <taxon>Dreissenoidea</taxon>
        <taxon>Dreissenidae</taxon>
        <taxon>Dreissena</taxon>
    </lineage>
</organism>
<reference evidence="1" key="1">
    <citation type="journal article" date="2019" name="bioRxiv">
        <title>The Genome of the Zebra Mussel, Dreissena polymorpha: A Resource for Invasive Species Research.</title>
        <authorList>
            <person name="McCartney M.A."/>
            <person name="Auch B."/>
            <person name="Kono T."/>
            <person name="Mallez S."/>
            <person name="Zhang Y."/>
            <person name="Obille A."/>
            <person name="Becker A."/>
            <person name="Abrahante J.E."/>
            <person name="Garbe J."/>
            <person name="Badalamenti J.P."/>
            <person name="Herman A."/>
            <person name="Mangelson H."/>
            <person name="Liachko I."/>
            <person name="Sullivan S."/>
            <person name="Sone E.D."/>
            <person name="Koren S."/>
            <person name="Silverstein K.A.T."/>
            <person name="Beckman K.B."/>
            <person name="Gohl D.M."/>
        </authorList>
    </citation>
    <scope>NUCLEOTIDE SEQUENCE</scope>
    <source>
        <strain evidence="1">Duluth1</strain>
        <tissue evidence="1">Whole animal</tissue>
    </source>
</reference>
<protein>
    <submittedName>
        <fullName evidence="1">Uncharacterized protein</fullName>
    </submittedName>
</protein>
<evidence type="ECO:0000313" key="1">
    <source>
        <dbReference type="EMBL" id="KAH3891873.1"/>
    </source>
</evidence>